<dbReference type="Pfam" id="PF00151">
    <property type="entry name" value="Lipase"/>
    <property type="match status" value="1"/>
</dbReference>
<protein>
    <recommendedName>
        <fullName evidence="6">Lipase domain-containing protein</fullName>
    </recommendedName>
</protein>
<dbReference type="GO" id="GO:0016042">
    <property type="term" value="P:lipid catabolic process"/>
    <property type="evidence" value="ECO:0007669"/>
    <property type="project" value="TreeGrafter"/>
</dbReference>
<dbReference type="EMBL" id="JABSTU010000001">
    <property type="protein sequence ID" value="KAH8040742.1"/>
    <property type="molecule type" value="Genomic_DNA"/>
</dbReference>
<feature type="region of interest" description="Disordered" evidence="5">
    <location>
        <begin position="314"/>
        <end position="525"/>
    </location>
</feature>
<comment type="caution">
    <text evidence="7">The sequence shown here is derived from an EMBL/GenBank/DDBJ whole genome shotgun (WGS) entry which is preliminary data.</text>
</comment>
<dbReference type="GO" id="GO:0005615">
    <property type="term" value="C:extracellular space"/>
    <property type="evidence" value="ECO:0007669"/>
    <property type="project" value="TreeGrafter"/>
</dbReference>
<feature type="region of interest" description="Disordered" evidence="5">
    <location>
        <begin position="110"/>
        <end position="198"/>
    </location>
</feature>
<evidence type="ECO:0000256" key="1">
    <source>
        <dbReference type="ARBA" id="ARBA00004613"/>
    </source>
</evidence>
<dbReference type="InterPro" id="IPR013818">
    <property type="entry name" value="Lipase"/>
</dbReference>
<comment type="subcellular location">
    <subcellularLocation>
        <location evidence="1">Secreted</location>
    </subcellularLocation>
</comment>
<evidence type="ECO:0000313" key="8">
    <source>
        <dbReference type="Proteomes" id="UP000821866"/>
    </source>
</evidence>
<dbReference type="PANTHER" id="PTHR11610">
    <property type="entry name" value="LIPASE"/>
    <property type="match status" value="1"/>
</dbReference>
<evidence type="ECO:0000313" key="7">
    <source>
        <dbReference type="EMBL" id="KAH8040742.1"/>
    </source>
</evidence>
<evidence type="ECO:0000259" key="6">
    <source>
        <dbReference type="Pfam" id="PF00151"/>
    </source>
</evidence>
<reference evidence="7" key="2">
    <citation type="submission" date="2021-09" db="EMBL/GenBank/DDBJ databases">
        <authorList>
            <person name="Jia N."/>
            <person name="Wang J."/>
            <person name="Shi W."/>
            <person name="Du L."/>
            <person name="Sun Y."/>
            <person name="Zhan W."/>
            <person name="Jiang J."/>
            <person name="Wang Q."/>
            <person name="Zhang B."/>
            <person name="Ji P."/>
            <person name="Sakyi L.B."/>
            <person name="Cui X."/>
            <person name="Yuan T."/>
            <person name="Jiang B."/>
            <person name="Yang W."/>
            <person name="Lam T.T.-Y."/>
            <person name="Chang Q."/>
            <person name="Ding S."/>
            <person name="Wang X."/>
            <person name="Zhu J."/>
            <person name="Ruan X."/>
            <person name="Zhao L."/>
            <person name="Wei J."/>
            <person name="Que T."/>
            <person name="Du C."/>
            <person name="Cheng J."/>
            <person name="Dai P."/>
            <person name="Han X."/>
            <person name="Huang E."/>
            <person name="Gao Y."/>
            <person name="Liu J."/>
            <person name="Shao H."/>
            <person name="Ye R."/>
            <person name="Li L."/>
            <person name="Wei W."/>
            <person name="Wang X."/>
            <person name="Wang C."/>
            <person name="Huo Q."/>
            <person name="Li W."/>
            <person name="Guo W."/>
            <person name="Chen H."/>
            <person name="Chen S."/>
            <person name="Zhou L."/>
            <person name="Zhou L."/>
            <person name="Ni X."/>
            <person name="Tian J."/>
            <person name="Zhou Y."/>
            <person name="Sheng Y."/>
            <person name="Liu T."/>
            <person name="Pan Y."/>
            <person name="Xia L."/>
            <person name="Li J."/>
            <person name="Zhao F."/>
            <person name="Cao W."/>
        </authorList>
    </citation>
    <scope>NUCLEOTIDE SEQUENCE</scope>
    <source>
        <strain evidence="7">Rmic-2018</strain>
        <tissue evidence="7">Larvae</tissue>
    </source>
</reference>
<feature type="compositionally biased region" description="Basic residues" evidence="5">
    <location>
        <begin position="418"/>
        <end position="428"/>
    </location>
</feature>
<dbReference type="Gene3D" id="3.40.50.1820">
    <property type="entry name" value="alpha/beta hydrolase"/>
    <property type="match status" value="1"/>
</dbReference>
<evidence type="ECO:0000256" key="5">
    <source>
        <dbReference type="SAM" id="MobiDB-lite"/>
    </source>
</evidence>
<organism evidence="7 8">
    <name type="scientific">Rhipicephalus microplus</name>
    <name type="common">Cattle tick</name>
    <name type="synonym">Boophilus microplus</name>
    <dbReference type="NCBI Taxonomy" id="6941"/>
    <lineage>
        <taxon>Eukaryota</taxon>
        <taxon>Metazoa</taxon>
        <taxon>Ecdysozoa</taxon>
        <taxon>Arthropoda</taxon>
        <taxon>Chelicerata</taxon>
        <taxon>Arachnida</taxon>
        <taxon>Acari</taxon>
        <taxon>Parasitiformes</taxon>
        <taxon>Ixodida</taxon>
        <taxon>Ixodoidea</taxon>
        <taxon>Ixodidae</taxon>
        <taxon>Rhipicephalinae</taxon>
        <taxon>Rhipicephalus</taxon>
        <taxon>Boophilus</taxon>
    </lineage>
</organism>
<dbReference type="PRINTS" id="PR00821">
    <property type="entry name" value="TAGLIPASE"/>
</dbReference>
<comment type="similarity">
    <text evidence="2 4">Belongs to the AB hydrolase superfamily. Lipase family.</text>
</comment>
<dbReference type="Proteomes" id="UP000821866">
    <property type="component" value="Chromosome 1"/>
</dbReference>
<feature type="compositionally biased region" description="Polar residues" evidence="5">
    <location>
        <begin position="184"/>
        <end position="197"/>
    </location>
</feature>
<dbReference type="InterPro" id="IPR029058">
    <property type="entry name" value="AB_hydrolase_fold"/>
</dbReference>
<dbReference type="PANTHER" id="PTHR11610:SF173">
    <property type="entry name" value="LIPASE DOMAIN-CONTAINING PROTEIN-RELATED"/>
    <property type="match status" value="1"/>
</dbReference>
<gene>
    <name evidence="7" type="ORF">HPB51_012057</name>
</gene>
<evidence type="ECO:0000256" key="3">
    <source>
        <dbReference type="ARBA" id="ARBA00022525"/>
    </source>
</evidence>
<proteinExistence type="inferred from homology"/>
<sequence length="1213" mass="135267">MGMNEVTSLRTASAVTPDSRKWCDCTERRRFTVTVADGTSQDVQAWQGPPLPQRGFGTDEHVSQPGSTMVSYIRAPTLVLEAMEKPEDMSNENKAASLQYRHDIIYGRTQQRDAPEPNMNTMNPARPPRQQAPKRQDHVMTYAQAARGQRKQGKSAGTSTSQQQARQGSQEGPQEKSNHVVNIRETTSTSRPNVSHRLNSEIEKRVDITVVFSTPKELSKLLYSVASSDFLRSEELQALGTDDPPFNSEEKSSQLEDLPLYQPTMADVLDLMKHPPTTLAAPYMEPDGMNDEYSTVYKVRGHYDVRMRDINKHAKERKNSGTQNNPASKVGAKDSTYSTTSDVDKTFPVRTHRIAGLKRPARPQREERQDVRRRGVLESHPDFDRRHSGERPSYEPRPGRIPRSKRPVWQPDDNGAHRGARRGTRRRDTHSGNVDRTTTPMAPVEASPPFSTELSHGVKIVSEPGARRPRQGPPPKPEVLSSLPRSGIPRGAGPKATGVNDDPTSAHMTEALVEEPALPYDKVVDEDTTEAVDVSRLVEENAFDRRLRKLEEQQELAETKMLLDDGDEPDPNLSPVEDDSSDGGNEEKNVSAIEQEPQINSPVAHQKPSAAAEDDQMVEVEDLGYELATKRNTSSSQGRMLVPIVDDYFDTNELANTTANATAEFPLDIGGDITDKETGNVTLTDVKMKRRKYSIASRVWFGNESLYVERINATYSSDSLQGGQSVGSKWRPKNRNNSKEVRSGSFVQFQFGKRRYRRRDVTIAKSANDTLDVKQKNETGASLKVVTAVPPKISRDVSTAKRTMTNSTQKLRRKNFENANRTVLTTMSLNRTRGVGTKKPRMKNCARKLGEEKLTSENRTGLTTARPSKRRRGGTKKSRLESNAGMFFVTNLTSENNDTVSPVEADGAGGKKEGDKSNDTSATWVLINGKREKKVGSKQATTAKSAVVELPNKTAFSESNNYSDSLIETEGSQTSSNCTMTLPKNHPPLTGPTDTGDIVSQLKYFENKVLPRLPNETKTPQQLLITVTKLRSHIIQSQLPRWSIDSDYFRKAGVMTRLFPQSKLGVPVKFMFYSRNNSVAPVTLQHDAMSLQSVSLRPESKLQVICHDFEQCASDRWVKQLKEALLNEAEDNNVLVVGWRQAASRNYWTAVANTRPVGRKLACLLRRLRDERGLRLRNVHLVGLGLGAHVARYAAISVIHKLCERVGRVTGEF</sequence>
<name>A0A9J6F1N5_RHIMP</name>
<dbReference type="InterPro" id="IPR000734">
    <property type="entry name" value="TAG_lipase"/>
</dbReference>
<feature type="region of interest" description="Disordered" evidence="5">
    <location>
        <begin position="562"/>
        <end position="614"/>
    </location>
</feature>
<feature type="compositionally biased region" description="Acidic residues" evidence="5">
    <location>
        <begin position="564"/>
        <end position="581"/>
    </location>
</feature>
<dbReference type="SUPFAM" id="SSF53474">
    <property type="entry name" value="alpha/beta-Hydrolases"/>
    <property type="match status" value="1"/>
</dbReference>
<feature type="compositionally biased region" description="Basic residues" evidence="5">
    <location>
        <begin position="867"/>
        <end position="877"/>
    </location>
</feature>
<dbReference type="GO" id="GO:0016298">
    <property type="term" value="F:lipase activity"/>
    <property type="evidence" value="ECO:0007669"/>
    <property type="project" value="InterPro"/>
</dbReference>
<feature type="compositionally biased region" description="Polar residues" evidence="5">
    <location>
        <begin position="155"/>
        <end position="172"/>
    </location>
</feature>
<keyword evidence="3" id="KW-0964">Secreted</keyword>
<feature type="compositionally biased region" description="Polar residues" evidence="5">
    <location>
        <begin position="431"/>
        <end position="440"/>
    </location>
</feature>
<keyword evidence="8" id="KW-1185">Reference proteome</keyword>
<feature type="compositionally biased region" description="Basic and acidic residues" evidence="5">
    <location>
        <begin position="363"/>
        <end position="398"/>
    </location>
</feature>
<reference evidence="7" key="1">
    <citation type="journal article" date="2020" name="Cell">
        <title>Large-Scale Comparative Analyses of Tick Genomes Elucidate Their Genetic Diversity and Vector Capacities.</title>
        <authorList>
            <consortium name="Tick Genome and Microbiome Consortium (TIGMIC)"/>
            <person name="Jia N."/>
            <person name="Wang J."/>
            <person name="Shi W."/>
            <person name="Du L."/>
            <person name="Sun Y."/>
            <person name="Zhan W."/>
            <person name="Jiang J.F."/>
            <person name="Wang Q."/>
            <person name="Zhang B."/>
            <person name="Ji P."/>
            <person name="Bell-Sakyi L."/>
            <person name="Cui X.M."/>
            <person name="Yuan T.T."/>
            <person name="Jiang B.G."/>
            <person name="Yang W.F."/>
            <person name="Lam T.T."/>
            <person name="Chang Q.C."/>
            <person name="Ding S.J."/>
            <person name="Wang X.J."/>
            <person name="Zhu J.G."/>
            <person name="Ruan X.D."/>
            <person name="Zhao L."/>
            <person name="Wei J.T."/>
            <person name="Ye R.Z."/>
            <person name="Que T.C."/>
            <person name="Du C.H."/>
            <person name="Zhou Y.H."/>
            <person name="Cheng J.X."/>
            <person name="Dai P.F."/>
            <person name="Guo W.B."/>
            <person name="Han X.H."/>
            <person name="Huang E.J."/>
            <person name="Li L.F."/>
            <person name="Wei W."/>
            <person name="Gao Y.C."/>
            <person name="Liu J.Z."/>
            <person name="Shao H.Z."/>
            <person name="Wang X."/>
            <person name="Wang C.C."/>
            <person name="Yang T.C."/>
            <person name="Huo Q.B."/>
            <person name="Li W."/>
            <person name="Chen H.Y."/>
            <person name="Chen S.E."/>
            <person name="Zhou L.G."/>
            <person name="Ni X.B."/>
            <person name="Tian J.H."/>
            <person name="Sheng Y."/>
            <person name="Liu T."/>
            <person name="Pan Y.S."/>
            <person name="Xia L.Y."/>
            <person name="Li J."/>
            <person name="Zhao F."/>
            <person name="Cao W.C."/>
        </authorList>
    </citation>
    <scope>NUCLEOTIDE SEQUENCE</scope>
    <source>
        <strain evidence="7">Rmic-2018</strain>
    </source>
</reference>
<feature type="region of interest" description="Disordered" evidence="5">
    <location>
        <begin position="850"/>
        <end position="882"/>
    </location>
</feature>
<evidence type="ECO:0000256" key="4">
    <source>
        <dbReference type="RuleBase" id="RU004262"/>
    </source>
</evidence>
<feature type="region of interest" description="Disordered" evidence="5">
    <location>
        <begin position="895"/>
        <end position="919"/>
    </location>
</feature>
<feature type="domain" description="Lipase" evidence="6">
    <location>
        <begin position="1061"/>
        <end position="1211"/>
    </location>
</feature>
<evidence type="ECO:0000256" key="2">
    <source>
        <dbReference type="ARBA" id="ARBA00010701"/>
    </source>
</evidence>
<accession>A0A9J6F1N5</accession>
<feature type="compositionally biased region" description="Basic residues" evidence="5">
    <location>
        <begin position="350"/>
        <end position="362"/>
    </location>
</feature>
<feature type="compositionally biased region" description="Basic and acidic residues" evidence="5">
    <location>
        <begin position="909"/>
        <end position="918"/>
    </location>
</feature>
<dbReference type="AlphaFoldDB" id="A0A9J6F1N5"/>